<dbReference type="EMBL" id="CDMZ01005116">
    <property type="protein sequence ID" value="CEM51999.1"/>
    <property type="molecule type" value="Genomic_DNA"/>
</dbReference>
<feature type="transmembrane region" description="Helical" evidence="2">
    <location>
        <begin position="208"/>
        <end position="230"/>
    </location>
</feature>
<feature type="transmembrane region" description="Helical" evidence="2">
    <location>
        <begin position="127"/>
        <end position="149"/>
    </location>
</feature>
<protein>
    <submittedName>
        <fullName evidence="3">Uncharacterized protein</fullName>
    </submittedName>
</protein>
<feature type="region of interest" description="Disordered" evidence="1">
    <location>
        <begin position="316"/>
        <end position="341"/>
    </location>
</feature>
<feature type="compositionally biased region" description="Pro residues" evidence="1">
    <location>
        <begin position="372"/>
        <end position="381"/>
    </location>
</feature>
<feature type="region of interest" description="Disordered" evidence="1">
    <location>
        <begin position="355"/>
        <end position="421"/>
    </location>
</feature>
<organism evidence="3">
    <name type="scientific">Chromera velia CCMP2878</name>
    <dbReference type="NCBI Taxonomy" id="1169474"/>
    <lineage>
        <taxon>Eukaryota</taxon>
        <taxon>Sar</taxon>
        <taxon>Alveolata</taxon>
        <taxon>Colpodellida</taxon>
        <taxon>Chromeraceae</taxon>
        <taxon>Chromera</taxon>
    </lineage>
</organism>
<gene>
    <name evidence="3" type="ORF">Cvel_11010</name>
</gene>
<evidence type="ECO:0000256" key="2">
    <source>
        <dbReference type="SAM" id="Phobius"/>
    </source>
</evidence>
<feature type="compositionally biased region" description="Polar residues" evidence="1">
    <location>
        <begin position="388"/>
        <end position="397"/>
    </location>
</feature>
<keyword evidence="2" id="KW-1133">Transmembrane helix</keyword>
<dbReference type="AlphaFoldDB" id="A0A0G4I4Y3"/>
<name>A0A0G4I4Y3_9ALVE</name>
<feature type="compositionally biased region" description="Basic and acidic residues" evidence="1">
    <location>
        <begin position="316"/>
        <end position="326"/>
    </location>
</feature>
<feature type="transmembrane region" description="Helical" evidence="2">
    <location>
        <begin position="155"/>
        <end position="174"/>
    </location>
</feature>
<sequence length="551" mass="59766">MAASLPVTSKDERCRDGSVRDGGARIQGYRSRCRDKTVTKHKEKYSVGMVDRQTLFKVSQQDLSRPLHQTAGDLDHENLFSFSDTSRRGGRDVCVLPEGDMSGKKKKEKVTEGESECCPHWCEDLSFILALLVWMLVVVCVIASVPTLVPSPAVVWGGPVGTCVTASALYLFWFRGRSSPVTLRAGGRKKDTVGAGGRGKDTATHATMAEVLTLCLSVLFSLSVIVPVLLVGDTQSLLELQRQVRDALVSALRTTGSSRSVRMGRLLVAGEGPLGAGLGGISSMSVPSLTVAALFCVVLFGAVIWCICKAKQQQRERQRQRSRGTEAEVSTSPIESSDPTPICCPFLLTESLPVTQRQTQRALRPQRLQPPHATPSDPPPKACRQCDSLFSNNSYPQRRNRSVESPAALGGAPPSCLTDSPAASSFRRCRSEASLRLKSTSLQEKTCLLRPFLQTLRLDMNLQINPPTVTEPSASPSRMALPDPETPRLEKCSISRLPFEPSVPRGTRKGSLKPCMTAGASEMATPPFVPPTPPYGECKVTQDSAQPPRLR</sequence>
<keyword evidence="2" id="KW-0472">Membrane</keyword>
<feature type="transmembrane region" description="Helical" evidence="2">
    <location>
        <begin position="289"/>
        <end position="308"/>
    </location>
</feature>
<keyword evidence="2" id="KW-0812">Transmembrane</keyword>
<evidence type="ECO:0000256" key="1">
    <source>
        <dbReference type="SAM" id="MobiDB-lite"/>
    </source>
</evidence>
<feature type="region of interest" description="Disordered" evidence="1">
    <location>
        <begin position="466"/>
        <end position="551"/>
    </location>
</feature>
<proteinExistence type="predicted"/>
<evidence type="ECO:0000313" key="3">
    <source>
        <dbReference type="EMBL" id="CEM51999.1"/>
    </source>
</evidence>
<feature type="compositionally biased region" description="Polar residues" evidence="1">
    <location>
        <begin position="466"/>
        <end position="476"/>
    </location>
</feature>
<reference evidence="3" key="1">
    <citation type="submission" date="2014-11" db="EMBL/GenBank/DDBJ databases">
        <authorList>
            <person name="Otto D Thomas"/>
            <person name="Naeem Raeece"/>
        </authorList>
    </citation>
    <scope>NUCLEOTIDE SEQUENCE</scope>
</reference>
<dbReference type="VEuPathDB" id="CryptoDB:Cvel_11010"/>
<accession>A0A0G4I4Y3</accession>
<feature type="compositionally biased region" description="Polar residues" evidence="1">
    <location>
        <begin position="328"/>
        <end position="339"/>
    </location>
</feature>